<feature type="domain" description="PiggyBac transposable element-derived protein" evidence="2">
    <location>
        <begin position="398"/>
        <end position="564"/>
    </location>
</feature>
<dbReference type="EMBL" id="UYJE01003111">
    <property type="protein sequence ID" value="VDI16622.1"/>
    <property type="molecule type" value="Genomic_DNA"/>
</dbReference>
<feature type="compositionally biased region" description="Polar residues" evidence="1">
    <location>
        <begin position="127"/>
        <end position="141"/>
    </location>
</feature>
<name>A0A8B6DAV2_MYTGA</name>
<dbReference type="AlphaFoldDB" id="A0A8B6DAV2"/>
<dbReference type="PANTHER" id="PTHR46599:SF3">
    <property type="entry name" value="PIGGYBAC TRANSPOSABLE ELEMENT-DERIVED PROTEIN 4"/>
    <property type="match status" value="1"/>
</dbReference>
<dbReference type="Proteomes" id="UP000596742">
    <property type="component" value="Unassembled WGS sequence"/>
</dbReference>
<dbReference type="InterPro" id="IPR029526">
    <property type="entry name" value="PGBD"/>
</dbReference>
<evidence type="ECO:0000313" key="4">
    <source>
        <dbReference type="Proteomes" id="UP000596742"/>
    </source>
</evidence>
<feature type="compositionally biased region" description="Basic and acidic residues" evidence="1">
    <location>
        <begin position="115"/>
        <end position="124"/>
    </location>
</feature>
<evidence type="ECO:0000313" key="3">
    <source>
        <dbReference type="EMBL" id="VDI16622.1"/>
    </source>
</evidence>
<dbReference type="Pfam" id="PF13843">
    <property type="entry name" value="DDE_Tnp_1_7"/>
    <property type="match status" value="1"/>
</dbReference>
<dbReference type="OrthoDB" id="6073352at2759"/>
<feature type="region of interest" description="Disordered" evidence="1">
    <location>
        <begin position="22"/>
        <end position="160"/>
    </location>
</feature>
<accession>A0A8B6DAV2</accession>
<comment type="caution">
    <text evidence="3">The sequence shown here is derived from an EMBL/GenBank/DDBJ whole genome shotgun (WGS) entry which is preliminary data.</text>
</comment>
<dbReference type="PANTHER" id="PTHR46599">
    <property type="entry name" value="PIGGYBAC TRANSPOSABLE ELEMENT-DERIVED PROTEIN 4"/>
    <property type="match status" value="1"/>
</dbReference>
<sequence>MACGNNVATRDDLKEKLIQIRLTLSERGQGSSEGEKQTKCKEKENPSTSDVKSPTGPGKDKVKGRTQGKKAEKDQDKENSSTSVQKEKTKKRKMKDSSKSKAITSDSDDGLDINELQHDAKKAATENIMSMRNGKASTKAPTESDKEEHNIPQTNLPNLPYLPSTTMSNPLNSASKLTPQLINATPGPCTPAQTSAFTYAQPTANLNSFSPSFSASHQPSSNYPYANPSFNSSLSAYNFPSYSNFSTYTNNSTLQRPVPEYTSSLINRAYNTIYDDRAIDKLDTCRPPTPTNTCHTCCDDLVQLKYRMDQLERGLEKRNKRKAVIEADENAPTSTSLSPVELITCSSTTNSVIMYAQDFITSRQRIRRFSRLHSWFKVGAVTLDEMKGFISKSISEHFKKFHIVDNTTIPNRNDDNYSPTSKFQCFVDLFNRQSKQHYIPKQNLSIDESLIASKGRSSIIQYIPSKAAKFGVKLWVLAEAVSGYICQISVYKGKQYDPTPQGMLQGAYVVNKLLDAAGLFNKAYHLFTDSFFSSINLAKELLAKGTLFTGTLRANRQMPNTIKESCFAGKGEHLY</sequence>
<evidence type="ECO:0000256" key="1">
    <source>
        <dbReference type="SAM" id="MobiDB-lite"/>
    </source>
</evidence>
<feature type="compositionally biased region" description="Basic and acidic residues" evidence="1">
    <location>
        <begin position="33"/>
        <end position="45"/>
    </location>
</feature>
<keyword evidence="4" id="KW-1185">Reference proteome</keyword>
<feature type="compositionally biased region" description="Polar residues" evidence="1">
    <location>
        <begin position="151"/>
        <end position="160"/>
    </location>
</feature>
<gene>
    <name evidence="3" type="ORF">MGAL_10B085420</name>
</gene>
<feature type="compositionally biased region" description="Basic and acidic residues" evidence="1">
    <location>
        <begin position="58"/>
        <end position="79"/>
    </location>
</feature>
<protein>
    <recommendedName>
        <fullName evidence="2">PiggyBac transposable element-derived protein domain-containing protein</fullName>
    </recommendedName>
</protein>
<organism evidence="3 4">
    <name type="scientific">Mytilus galloprovincialis</name>
    <name type="common">Mediterranean mussel</name>
    <dbReference type="NCBI Taxonomy" id="29158"/>
    <lineage>
        <taxon>Eukaryota</taxon>
        <taxon>Metazoa</taxon>
        <taxon>Spiralia</taxon>
        <taxon>Lophotrochozoa</taxon>
        <taxon>Mollusca</taxon>
        <taxon>Bivalvia</taxon>
        <taxon>Autobranchia</taxon>
        <taxon>Pteriomorphia</taxon>
        <taxon>Mytilida</taxon>
        <taxon>Mytiloidea</taxon>
        <taxon>Mytilidae</taxon>
        <taxon>Mytilinae</taxon>
        <taxon>Mytilus</taxon>
    </lineage>
</organism>
<proteinExistence type="predicted"/>
<reference evidence="3" key="1">
    <citation type="submission" date="2018-11" db="EMBL/GenBank/DDBJ databases">
        <authorList>
            <person name="Alioto T."/>
            <person name="Alioto T."/>
        </authorList>
    </citation>
    <scope>NUCLEOTIDE SEQUENCE</scope>
</reference>
<evidence type="ECO:0000259" key="2">
    <source>
        <dbReference type="Pfam" id="PF13843"/>
    </source>
</evidence>